<feature type="region of interest" description="Disordered" evidence="2">
    <location>
        <begin position="61"/>
        <end position="100"/>
    </location>
</feature>
<accession>A0AAW0NZ84</accession>
<evidence type="ECO:0000313" key="5">
    <source>
        <dbReference type="Proteomes" id="UP001460270"/>
    </source>
</evidence>
<feature type="coiled-coil region" evidence="1">
    <location>
        <begin position="178"/>
        <end position="205"/>
    </location>
</feature>
<evidence type="ECO:0000256" key="1">
    <source>
        <dbReference type="SAM" id="Coils"/>
    </source>
</evidence>
<evidence type="ECO:0000256" key="2">
    <source>
        <dbReference type="SAM" id="MobiDB-lite"/>
    </source>
</evidence>
<dbReference type="InterPro" id="IPR043502">
    <property type="entry name" value="DNA/RNA_pol_sf"/>
</dbReference>
<protein>
    <recommendedName>
        <fullName evidence="3">Reverse transcriptase domain-containing protein</fullName>
    </recommendedName>
</protein>
<dbReference type="Pfam" id="PF00078">
    <property type="entry name" value="RVT_1"/>
    <property type="match status" value="1"/>
</dbReference>
<dbReference type="InterPro" id="IPR000477">
    <property type="entry name" value="RT_dom"/>
</dbReference>
<keyword evidence="5" id="KW-1185">Reference proteome</keyword>
<sequence>MLLCSYRGIIGRCHFLLYCTSPVERETVLRPVDSRNFFDKNNKTGQEQAVWIRSGESKSSEIQWQDKHHSPQDIKTPPRASPGTYAPSVPTPEPIQPKPAVERNIEGSKPQILWPQSCQKGEWEVIDKDLSSLLQNLKGDVERRLEKMGEIVYTYGKERFGVRNKKPKSNEGQCPCRKSRRQVEIDKLVKERRQLRKQWKKANNEERVGLGALQSDIKRRLSTLRRAESLRKQRKRKEHARASFYKNPFKFTKNLFLQEKSGVLKIPVKDIEEYLKDTYSEGLTLPDQSGLGLLPEGMPPLHPIVHEMDTGPPTWKEIVNTVKRARSASAPGPNGIPYRLYKNAPGVLKYLWHQMKLAWKKVVIPKVWRRAGGIFIPKEKNSSTINQFRQISLLNVEGKMFFSIVAQRLSAFLMKNNLIDTSVQKAGISGFSGCLEHASIIWNQLQAAKKNKKNLHVVFLDLANAFGSVPHRILWAAFAFFQVPETITKLVQAYFRDIQFCITTCSGTTAWQHLELGIMAGCTISPLAFTMAMELIIRASSWVVGGERLKSGLRLPPIRAYMDDMTTITNTKPCTKRLLDKLQSNIKWAGMKIKPSKSRSISIVKGQLVSETFFVSEEPIPTILEKPIKSLGRWYNATLNDTEQIEQIRQDTIRGLKQINNTALPGKLKLWCFHFGLMPRLLWPLTIYEFTSSHVNRLERLVNAQIRKWLGLPKCMSSVGLYVDGPLSLPLSNLTEEYRCAKARLEMTLTESQDPCVRGAAPVLRTGNKWTPKAAVTDAKATLRHRDIMGHVQQGRGGFGLGVMTPLWESASSAERRHMVVEEVRRQEEAARCAKAVSQAQQGRWMRWDGIAKRKSPGANCGTWNLTGLVSSLEPLMTFCPRQQT</sequence>
<feature type="compositionally biased region" description="Basic and acidic residues" evidence="2">
    <location>
        <begin position="61"/>
        <end position="72"/>
    </location>
</feature>
<reference evidence="5" key="1">
    <citation type="submission" date="2024-04" db="EMBL/GenBank/DDBJ databases">
        <title>Salinicola lusitanus LLJ914,a marine bacterium isolated from the Okinawa Trough.</title>
        <authorList>
            <person name="Li J."/>
        </authorList>
    </citation>
    <scope>NUCLEOTIDE SEQUENCE [LARGE SCALE GENOMIC DNA]</scope>
</reference>
<dbReference type="CDD" id="cd01650">
    <property type="entry name" value="RT_nLTR_like"/>
    <property type="match status" value="1"/>
</dbReference>
<dbReference type="PROSITE" id="PS50878">
    <property type="entry name" value="RT_POL"/>
    <property type="match status" value="1"/>
</dbReference>
<comment type="caution">
    <text evidence="4">The sequence shown here is derived from an EMBL/GenBank/DDBJ whole genome shotgun (WGS) entry which is preliminary data.</text>
</comment>
<dbReference type="AlphaFoldDB" id="A0AAW0NZ84"/>
<dbReference type="SUPFAM" id="SSF56672">
    <property type="entry name" value="DNA/RNA polymerases"/>
    <property type="match status" value="1"/>
</dbReference>
<keyword evidence="1" id="KW-0175">Coiled coil</keyword>
<dbReference type="EMBL" id="JBBPFD010000009">
    <property type="protein sequence ID" value="KAK7912981.1"/>
    <property type="molecule type" value="Genomic_DNA"/>
</dbReference>
<dbReference type="Proteomes" id="UP001460270">
    <property type="component" value="Unassembled WGS sequence"/>
</dbReference>
<feature type="domain" description="Reverse transcriptase" evidence="3">
    <location>
        <begin position="357"/>
        <end position="639"/>
    </location>
</feature>
<evidence type="ECO:0000313" key="4">
    <source>
        <dbReference type="EMBL" id="KAK7912981.1"/>
    </source>
</evidence>
<gene>
    <name evidence="4" type="ORF">WMY93_013192</name>
</gene>
<proteinExistence type="predicted"/>
<name>A0AAW0NZ84_9GOBI</name>
<dbReference type="PANTHER" id="PTHR19446">
    <property type="entry name" value="REVERSE TRANSCRIPTASES"/>
    <property type="match status" value="1"/>
</dbReference>
<evidence type="ECO:0000259" key="3">
    <source>
        <dbReference type="PROSITE" id="PS50878"/>
    </source>
</evidence>
<organism evidence="4 5">
    <name type="scientific">Mugilogobius chulae</name>
    <name type="common">yellowstripe goby</name>
    <dbReference type="NCBI Taxonomy" id="88201"/>
    <lineage>
        <taxon>Eukaryota</taxon>
        <taxon>Metazoa</taxon>
        <taxon>Chordata</taxon>
        <taxon>Craniata</taxon>
        <taxon>Vertebrata</taxon>
        <taxon>Euteleostomi</taxon>
        <taxon>Actinopterygii</taxon>
        <taxon>Neopterygii</taxon>
        <taxon>Teleostei</taxon>
        <taxon>Neoteleostei</taxon>
        <taxon>Acanthomorphata</taxon>
        <taxon>Gobiaria</taxon>
        <taxon>Gobiiformes</taxon>
        <taxon>Gobioidei</taxon>
        <taxon>Gobiidae</taxon>
        <taxon>Gobionellinae</taxon>
        <taxon>Mugilogobius</taxon>
    </lineage>
</organism>